<dbReference type="SUPFAM" id="SSF161098">
    <property type="entry name" value="MetI-like"/>
    <property type="match status" value="2"/>
</dbReference>
<feature type="transmembrane region" description="Helical" evidence="8">
    <location>
        <begin position="15"/>
        <end position="37"/>
    </location>
</feature>
<evidence type="ECO:0000256" key="8">
    <source>
        <dbReference type="SAM" id="Phobius"/>
    </source>
</evidence>
<protein>
    <submittedName>
        <fullName evidence="10">Putative thiamine transport system permease protein</fullName>
    </submittedName>
</protein>
<dbReference type="InterPro" id="IPR000515">
    <property type="entry name" value="MetI-like"/>
</dbReference>
<feature type="domain" description="ABC transmembrane type-1" evidence="9">
    <location>
        <begin position="365"/>
        <end position="557"/>
    </location>
</feature>
<keyword evidence="7 8" id="KW-0472">Membrane</keyword>
<evidence type="ECO:0000256" key="1">
    <source>
        <dbReference type="ARBA" id="ARBA00004429"/>
    </source>
</evidence>
<proteinExistence type="predicted"/>
<evidence type="ECO:0000256" key="2">
    <source>
        <dbReference type="ARBA" id="ARBA00022448"/>
    </source>
</evidence>
<keyword evidence="5 8" id="KW-0812">Transmembrane</keyword>
<feature type="transmembrane region" description="Helical" evidence="8">
    <location>
        <begin position="308"/>
        <end position="333"/>
    </location>
</feature>
<feature type="transmembrane region" description="Helical" evidence="8">
    <location>
        <begin position="156"/>
        <end position="177"/>
    </location>
</feature>
<feature type="transmembrane region" description="Helical" evidence="8">
    <location>
        <begin position="405"/>
        <end position="431"/>
    </location>
</feature>
<feature type="domain" description="ABC transmembrane type-1" evidence="9">
    <location>
        <begin position="69"/>
        <end position="283"/>
    </location>
</feature>
<evidence type="ECO:0000313" key="11">
    <source>
        <dbReference type="Proteomes" id="UP000184603"/>
    </source>
</evidence>
<evidence type="ECO:0000256" key="6">
    <source>
        <dbReference type="ARBA" id="ARBA00022989"/>
    </source>
</evidence>
<reference evidence="10 11" key="1">
    <citation type="submission" date="2016-12" db="EMBL/GenBank/DDBJ databases">
        <authorList>
            <person name="Song W.-J."/>
            <person name="Kurnit D.M."/>
        </authorList>
    </citation>
    <scope>NUCLEOTIDE SEQUENCE [LARGE SCALE GENOMIC DNA]</scope>
    <source>
        <strain evidence="10 11">DSM 18488</strain>
    </source>
</reference>
<dbReference type="GO" id="GO:0005886">
    <property type="term" value="C:plasma membrane"/>
    <property type="evidence" value="ECO:0007669"/>
    <property type="project" value="UniProtKB-SubCell"/>
</dbReference>
<feature type="transmembrane region" description="Helical" evidence="8">
    <location>
        <begin position="358"/>
        <end position="384"/>
    </location>
</feature>
<dbReference type="PANTHER" id="PTHR43357">
    <property type="entry name" value="INNER MEMBRANE ABC TRANSPORTER PERMEASE PROTEIN YDCV"/>
    <property type="match status" value="1"/>
</dbReference>
<dbReference type="PANTHER" id="PTHR43357:SF4">
    <property type="entry name" value="INNER MEMBRANE ABC TRANSPORTER PERMEASE PROTEIN YDCV"/>
    <property type="match status" value="1"/>
</dbReference>
<keyword evidence="2" id="KW-0813">Transport</keyword>
<feature type="transmembrane region" description="Helical" evidence="8">
    <location>
        <begin position="437"/>
        <end position="460"/>
    </location>
</feature>
<feature type="transmembrane region" description="Helical" evidence="8">
    <location>
        <begin position="539"/>
        <end position="565"/>
    </location>
</feature>
<keyword evidence="4" id="KW-0997">Cell inner membrane</keyword>
<dbReference type="Proteomes" id="UP000184603">
    <property type="component" value="Unassembled WGS sequence"/>
</dbReference>
<evidence type="ECO:0000256" key="5">
    <source>
        <dbReference type="ARBA" id="ARBA00022692"/>
    </source>
</evidence>
<dbReference type="PROSITE" id="PS50928">
    <property type="entry name" value="ABC_TM1"/>
    <property type="match status" value="2"/>
</dbReference>
<evidence type="ECO:0000256" key="4">
    <source>
        <dbReference type="ARBA" id="ARBA00022519"/>
    </source>
</evidence>
<dbReference type="Gene3D" id="1.10.3720.10">
    <property type="entry name" value="MetI-like"/>
    <property type="match status" value="2"/>
</dbReference>
<evidence type="ECO:0000256" key="3">
    <source>
        <dbReference type="ARBA" id="ARBA00022475"/>
    </source>
</evidence>
<keyword evidence="3" id="KW-1003">Cell membrane</keyword>
<dbReference type="AlphaFoldDB" id="A0A1M7Y8Z5"/>
<dbReference type="RefSeq" id="WP_073613916.1">
    <property type="nucleotide sequence ID" value="NZ_FRFE01000012.1"/>
</dbReference>
<keyword evidence="11" id="KW-1185">Reference proteome</keyword>
<keyword evidence="6 8" id="KW-1133">Transmembrane helix</keyword>
<dbReference type="InterPro" id="IPR035906">
    <property type="entry name" value="MetI-like_sf"/>
</dbReference>
<feature type="transmembrane region" description="Helical" evidence="8">
    <location>
        <begin position="219"/>
        <end position="241"/>
    </location>
</feature>
<dbReference type="GO" id="GO:0055085">
    <property type="term" value="P:transmembrane transport"/>
    <property type="evidence" value="ECO:0007669"/>
    <property type="project" value="InterPro"/>
</dbReference>
<feature type="transmembrane region" description="Helical" evidence="8">
    <location>
        <begin position="261"/>
        <end position="288"/>
    </location>
</feature>
<name>A0A1M7Y8Z5_9BACT</name>
<sequence length="573" mass="62801">MNSSGRRGVVSRLRVFPLLTLTAFCIPILLGLAGTWLPAFGFLPVIGADQLSLAPFRELFSHPAYPGAMRGTLISGLGATILALACSLWITVTVYGSTLWRLLIRALSPLLAMPHAAFAIGFGFLVAPSGWLVRLVSPELTGYTIPPNWLTVKDPYGVSLTIALALKETPFLLLMCLSGLNQLDMRRTDWIGRSLGYSRVRIWTRLVLPQLYSQLRLPVLAVLAYSMSVVDVAMILGPSLPPTLSVLVDRWFNDPDVHHRLLGAAGATWLLVMTAEAIVLFIGCEWLIRHLTVGRLTDGSRTTPLDRLRWLGSVSAVGLLAISLGCLLILVIWSCTGRWPFPAPLPTDYSLRFWEKGLGLAIGPLAITFLVAALATCIGAVLVVGCLEYEVRLKQQGRRPDSQWVLWLVYLPLLVPQIAFLFGIQTAAVLLQVEGTLASMVGIHLVFVLPYIFLTLSNVYRNFDPRYIRVAVAVSGAPVRSFFQVKLPMLAKPIAFAMATGFAVSVAQYLPTMYLGAGRFMTITTETVSLAGGSDRRIVAVYALCQFLLPALVYGVAIFLPAWFFRNRKAMQN</sequence>
<dbReference type="STRING" id="1121416.SAMN02745220_02628"/>
<feature type="transmembrane region" description="Helical" evidence="8">
    <location>
        <begin position="73"/>
        <end position="95"/>
    </location>
</feature>
<organism evidence="10 11">
    <name type="scientific">Desulfopila aestuarii DSM 18488</name>
    <dbReference type="NCBI Taxonomy" id="1121416"/>
    <lineage>
        <taxon>Bacteria</taxon>
        <taxon>Pseudomonadati</taxon>
        <taxon>Thermodesulfobacteriota</taxon>
        <taxon>Desulfobulbia</taxon>
        <taxon>Desulfobulbales</taxon>
        <taxon>Desulfocapsaceae</taxon>
        <taxon>Desulfopila</taxon>
    </lineage>
</organism>
<dbReference type="EMBL" id="FRFE01000012">
    <property type="protein sequence ID" value="SHO49026.1"/>
    <property type="molecule type" value="Genomic_DNA"/>
</dbReference>
<gene>
    <name evidence="10" type="ORF">SAMN02745220_02628</name>
</gene>
<accession>A0A1M7Y8Z5</accession>
<evidence type="ECO:0000259" key="9">
    <source>
        <dbReference type="PROSITE" id="PS50928"/>
    </source>
</evidence>
<evidence type="ECO:0000256" key="7">
    <source>
        <dbReference type="ARBA" id="ARBA00023136"/>
    </source>
</evidence>
<evidence type="ECO:0000313" key="10">
    <source>
        <dbReference type="EMBL" id="SHO49026.1"/>
    </source>
</evidence>
<comment type="subcellular location">
    <subcellularLocation>
        <location evidence="1">Cell inner membrane</location>
        <topology evidence="1">Multi-pass membrane protein</topology>
    </subcellularLocation>
</comment>